<keyword evidence="1" id="KW-0812">Transmembrane</keyword>
<protein>
    <submittedName>
        <fullName evidence="2">Capsuler repeat unit polymerase</fullName>
    </submittedName>
</protein>
<feature type="transmembrane region" description="Helical" evidence="1">
    <location>
        <begin position="354"/>
        <end position="371"/>
    </location>
</feature>
<feature type="transmembrane region" description="Helical" evidence="1">
    <location>
        <begin position="319"/>
        <end position="342"/>
    </location>
</feature>
<accession>A0A193SF84</accession>
<name>A0A193SF84_KLEPN</name>
<dbReference type="RefSeq" id="WP_023285352.1">
    <property type="nucleotide sequence ID" value="NZ_CAAGWI010000018.1"/>
</dbReference>
<sequence>MNISKVNLSSSSWYVFVFFILTKAFAGPLGLFFPYIRFFPVLLMFTLMIIKIYQLASVRASFIILLSALALYVFIGTANNSIFASLFGMYIFIPFAFSFLFHNELISKILSKDNTLNLFLLLTCSIGIIYVNIYGGAWIGAEQEIGGVTKEISKSWSSDGVIRNPGFTSGSVTAASIILITASFLIYNYFKRGNYLILAILLALSVYTINLTTTKTMIVSLFFVVLMICMPLYLCRWFVKGTLVFCALFSYFFMFGTPSLGYYDNDNTFLIRMYRTWPTAISILDNEISLVIGKGFGAIGTPAYLFNLKIASPADNMFVYFYVIFGLLSVVFFSVFYIKLLLRKSFFVGNEKKYLILLFIIFMGALTYNLIESTVYAAYGGVVMGVIWFLDKKIVKNISKDNNKDGL</sequence>
<feature type="transmembrane region" description="Helical" evidence="1">
    <location>
        <begin position="56"/>
        <end position="75"/>
    </location>
</feature>
<reference evidence="2" key="2">
    <citation type="submission" date="2016-06" db="EMBL/GenBank/DDBJ databases">
        <title>Towards a vaccine: An investigation of Klebsiella pneumoniae surface antigens.</title>
        <authorList>
            <person name="Follador R."/>
            <person name="Heinz E."/>
            <person name="Wyres K.L."/>
            <person name="Ellington M.J."/>
            <person name="Kowarik M."/>
            <person name="Holt K.E."/>
            <person name="Thomson N.R."/>
        </authorList>
    </citation>
    <scope>NUCLEOTIDE SEQUENCE</scope>
    <source>
        <strain evidence="2">AKPRH103996</strain>
    </source>
</reference>
<feature type="transmembrane region" description="Helical" evidence="1">
    <location>
        <begin position="194"/>
        <end position="211"/>
    </location>
</feature>
<feature type="transmembrane region" description="Helical" evidence="1">
    <location>
        <begin position="242"/>
        <end position="263"/>
    </location>
</feature>
<dbReference type="EMBL" id="LT174591">
    <property type="protein sequence ID" value="CZQ25160.1"/>
    <property type="molecule type" value="Genomic_DNA"/>
</dbReference>
<keyword evidence="1" id="KW-0472">Membrane</keyword>
<feature type="transmembrane region" description="Helical" evidence="1">
    <location>
        <begin position="12"/>
        <end position="36"/>
    </location>
</feature>
<feature type="transmembrane region" description="Helical" evidence="1">
    <location>
        <begin position="166"/>
        <end position="187"/>
    </location>
</feature>
<feature type="transmembrane region" description="Helical" evidence="1">
    <location>
        <begin position="217"/>
        <end position="235"/>
    </location>
</feature>
<organism evidence="2">
    <name type="scientific">Klebsiella pneumoniae</name>
    <dbReference type="NCBI Taxonomy" id="573"/>
    <lineage>
        <taxon>Bacteria</taxon>
        <taxon>Pseudomonadati</taxon>
        <taxon>Pseudomonadota</taxon>
        <taxon>Gammaproteobacteria</taxon>
        <taxon>Enterobacterales</taxon>
        <taxon>Enterobacteriaceae</taxon>
        <taxon>Klebsiella/Raoultella group</taxon>
        <taxon>Klebsiella</taxon>
        <taxon>Klebsiella pneumoniae complex</taxon>
    </lineage>
</organism>
<dbReference type="AlphaFoldDB" id="A0A193SF84"/>
<feature type="transmembrane region" description="Helical" evidence="1">
    <location>
        <begin position="377"/>
        <end position="395"/>
    </location>
</feature>
<evidence type="ECO:0000256" key="1">
    <source>
        <dbReference type="SAM" id="Phobius"/>
    </source>
</evidence>
<gene>
    <name evidence="2" type="primary">wzy</name>
</gene>
<feature type="transmembrane region" description="Helical" evidence="1">
    <location>
        <begin position="114"/>
        <end position="133"/>
    </location>
</feature>
<evidence type="ECO:0000313" key="2">
    <source>
        <dbReference type="EMBL" id="CZQ25160.1"/>
    </source>
</evidence>
<reference evidence="2" key="1">
    <citation type="submission" date="2016-02" db="EMBL/GenBank/DDBJ databases">
        <authorList>
            <person name="Wen L."/>
            <person name="He K."/>
            <person name="Yang H."/>
        </authorList>
    </citation>
    <scope>NUCLEOTIDE SEQUENCE</scope>
    <source>
        <strain evidence="2">AKPRH103996</strain>
    </source>
</reference>
<feature type="transmembrane region" description="Helical" evidence="1">
    <location>
        <begin position="81"/>
        <end position="102"/>
    </location>
</feature>
<proteinExistence type="predicted"/>
<keyword evidence="1" id="KW-1133">Transmembrane helix</keyword>